<dbReference type="AlphaFoldDB" id="A0A4Z0M3F7"/>
<comment type="subcellular location">
    <subcellularLocation>
        <location evidence="6">Cell membrane</location>
        <topology evidence="6">Peripheral membrane protein</topology>
    </subcellularLocation>
</comment>
<feature type="binding site" evidence="6">
    <location>
        <position position="513"/>
    </location>
    <ligand>
        <name>Zn(2+)</name>
        <dbReference type="ChEBI" id="CHEBI:29105"/>
    </ligand>
</feature>
<keyword evidence="3 6" id="KW-0479">Metal-binding</keyword>
<evidence type="ECO:0000256" key="4">
    <source>
        <dbReference type="ARBA" id="ARBA00022833"/>
    </source>
</evidence>
<evidence type="ECO:0000256" key="6">
    <source>
        <dbReference type="HAMAP-Rule" id="MF_01871"/>
    </source>
</evidence>
<comment type="similarity">
    <text evidence="6">Belongs to the inorganic carbon transporter (TC 9.A.2) DabA family.</text>
</comment>
<dbReference type="GO" id="GO:0008270">
    <property type="term" value="F:zinc ion binding"/>
    <property type="evidence" value="ECO:0007669"/>
    <property type="project" value="UniProtKB-UniRule"/>
</dbReference>
<reference evidence="7 8" key="1">
    <citation type="submission" date="2019-04" db="EMBL/GenBank/DDBJ databases">
        <title>Taxonomy of novel Haliea sp. from mangrove soil of West Coast of India.</title>
        <authorList>
            <person name="Verma A."/>
            <person name="Kumar P."/>
            <person name="Krishnamurthi S."/>
        </authorList>
    </citation>
    <scope>NUCLEOTIDE SEQUENCE [LARGE SCALE GENOMIC DNA]</scope>
    <source>
        <strain evidence="7 8">SAOS-164</strain>
    </source>
</reference>
<comment type="function">
    <text evidence="6">Part of an energy-coupled inorganic carbon pump.</text>
</comment>
<dbReference type="OrthoDB" id="9805101at2"/>
<dbReference type="GO" id="GO:0005886">
    <property type="term" value="C:plasma membrane"/>
    <property type="evidence" value="ECO:0007669"/>
    <property type="project" value="UniProtKB-SubCell"/>
</dbReference>
<evidence type="ECO:0000313" key="7">
    <source>
        <dbReference type="EMBL" id="TGD73980.1"/>
    </source>
</evidence>
<dbReference type="Pfam" id="PF10070">
    <property type="entry name" value="DabA"/>
    <property type="match status" value="1"/>
</dbReference>
<organism evidence="7 8">
    <name type="scientific">Mangrovimicrobium sediminis</name>
    <dbReference type="NCBI Taxonomy" id="2562682"/>
    <lineage>
        <taxon>Bacteria</taxon>
        <taxon>Pseudomonadati</taxon>
        <taxon>Pseudomonadota</taxon>
        <taxon>Gammaproteobacteria</taxon>
        <taxon>Cellvibrionales</taxon>
        <taxon>Halieaceae</taxon>
        <taxon>Mangrovimicrobium</taxon>
    </lineage>
</organism>
<evidence type="ECO:0000256" key="2">
    <source>
        <dbReference type="ARBA" id="ARBA00022475"/>
    </source>
</evidence>
<dbReference type="PANTHER" id="PTHR38344">
    <property type="entry name" value="UPF0753 PROTEIN AQ_863"/>
    <property type="match status" value="1"/>
</dbReference>
<comment type="cofactor">
    <cofactor evidence="6">
        <name>Zn(2+)</name>
        <dbReference type="ChEBI" id="CHEBI:29105"/>
    </cofactor>
</comment>
<name>A0A4Z0M3F7_9GAMM</name>
<sequence>MNAPATRAIIDTQSVLEAIDAACERIAPTWPLDRMIAVSPYWERIDQPFDQACNALEKIAGSSLTMPLAYYREQLERGHITKKDLKKAVRESRSSLTVRDLLGALHAAPPAPVHAPLLSSILDAERDLHHEPAWCDTITHQVAQFCAAYFDRDQADWHPGRERPLYASWRDSLTRDHSVSLLMKNPRIAARARTLQDTPEAQVEAALLQLGVAPQQWQQYLQSVIMRLSGWAAWCAYQRWQARLAGGDDHTLVDLLAIRLGWECLVDDGEREPGSVWHRWQRAWNDHFHDTGENNLQVRLLWQRAQEISYQDRLFQQLGNAVTAPATASTQVQAVFCIDVRSEVIRRHLEAQSGGIQTLGFAGFFGLPIAYAPLGTQASRPQLPGLLAPALHISESSGDPGIDQQVVKARQAHLQRQAGWRPFRSLPASAFTLVETLGLGYAAKLIKDSLPGTAGRTASDTPQLGAADTGRLRPSLKTALGDNVAEQAEMASRVLDNMGLSGNLAPLVLLVGHGSQTRNNPQRAGLDCGACCGQAGDINARALADLLNDSAVRAELAGNGRSIPDTTWFVAGLHNTTTDDIELFDTGLAPACHTEALAQLRQQLRAAGCAARRERAPSLGLQQLADHPSKLEKAVRRLANDWAQTRPEWGLANNAAFIVAPRSRTRDVDLGGRSFLHDYDPRRDPDGRLLEQIMTAPMIVTHWINMQYYASTVDNRRYGSGNKILHNVVGGRIGVFEGNGGDLRIGLARQSVHDGSDWRHEPLRLTVVIEAPRHLIEQVIDSHEMVRNLLDHQWLHLARIDDQGIECYRQGLWQTWTW</sequence>
<dbReference type="RefSeq" id="WP_135442401.1">
    <property type="nucleotide sequence ID" value="NZ_SRLE01000006.1"/>
</dbReference>
<feature type="binding site" evidence="6">
    <location>
        <position position="339"/>
    </location>
    <ligand>
        <name>Zn(2+)</name>
        <dbReference type="ChEBI" id="CHEBI:29105"/>
    </ligand>
</feature>
<dbReference type="Proteomes" id="UP000298050">
    <property type="component" value="Unassembled WGS sequence"/>
</dbReference>
<evidence type="ECO:0000256" key="1">
    <source>
        <dbReference type="ARBA" id="ARBA00022448"/>
    </source>
</evidence>
<evidence type="ECO:0000313" key="8">
    <source>
        <dbReference type="Proteomes" id="UP000298050"/>
    </source>
</evidence>
<keyword evidence="2 6" id="KW-1003">Cell membrane</keyword>
<gene>
    <name evidence="6" type="primary">dabA</name>
    <name evidence="7" type="ORF">E4634_07510</name>
</gene>
<dbReference type="PANTHER" id="PTHR38344:SF1">
    <property type="entry name" value="INORGANIC CARBON TRANSPORTER SUBUNIT DABA-RELATED"/>
    <property type="match status" value="1"/>
</dbReference>
<keyword evidence="8" id="KW-1185">Reference proteome</keyword>
<keyword evidence="1 6" id="KW-0813">Transport</keyword>
<feature type="binding site" evidence="6">
    <location>
        <position position="528"/>
    </location>
    <ligand>
        <name>Zn(2+)</name>
        <dbReference type="ChEBI" id="CHEBI:29105"/>
    </ligand>
</feature>
<protein>
    <recommendedName>
        <fullName evidence="6">Probable inorganic carbon transporter subunit DabA</fullName>
    </recommendedName>
</protein>
<dbReference type="HAMAP" id="MF_01871">
    <property type="entry name" value="DabA"/>
    <property type="match status" value="1"/>
</dbReference>
<accession>A0A4Z0M3F7</accession>
<evidence type="ECO:0000256" key="3">
    <source>
        <dbReference type="ARBA" id="ARBA00022723"/>
    </source>
</evidence>
<evidence type="ECO:0000256" key="5">
    <source>
        <dbReference type="ARBA" id="ARBA00023136"/>
    </source>
</evidence>
<feature type="binding site" evidence="6">
    <location>
        <position position="337"/>
    </location>
    <ligand>
        <name>Zn(2+)</name>
        <dbReference type="ChEBI" id="CHEBI:29105"/>
    </ligand>
</feature>
<proteinExistence type="inferred from homology"/>
<comment type="caution">
    <text evidence="7">The sequence shown here is derived from an EMBL/GenBank/DDBJ whole genome shotgun (WGS) entry which is preliminary data.</text>
</comment>
<dbReference type="InterPro" id="IPR018752">
    <property type="entry name" value="DabA"/>
</dbReference>
<comment type="subunit">
    <text evidence="6">Forms a complex with DabB.</text>
</comment>
<dbReference type="EMBL" id="SRLE01000006">
    <property type="protein sequence ID" value="TGD73980.1"/>
    <property type="molecule type" value="Genomic_DNA"/>
</dbReference>
<keyword evidence="4 6" id="KW-0862">Zinc</keyword>
<keyword evidence="5 6" id="KW-0472">Membrane</keyword>